<name>A0A330L9A4_9BACT</name>
<keyword evidence="2" id="KW-1185">Reference proteome</keyword>
<gene>
    <name evidence="1" type="ORF">NITLEN_40322</name>
</gene>
<dbReference type="AlphaFoldDB" id="A0A330L9A4"/>
<dbReference type="Proteomes" id="UP000248168">
    <property type="component" value="Unassembled WGS sequence"/>
</dbReference>
<proteinExistence type="predicted"/>
<evidence type="ECO:0000313" key="1">
    <source>
        <dbReference type="EMBL" id="SPP65849.1"/>
    </source>
</evidence>
<sequence length="101" mass="11212">MLSISLAPRSLVAVWTIPVRVTVAEGDFWTGVISKREAGTRATGVLAQPTSVRMATVAPISVRRRGLADIHETALRRLPESIDIFPACHRQRDSVRQFFDQ</sequence>
<accession>A0A330L9A4</accession>
<organism evidence="1 2">
    <name type="scientific">Nitrospira lenta</name>
    <dbReference type="NCBI Taxonomy" id="1436998"/>
    <lineage>
        <taxon>Bacteria</taxon>
        <taxon>Pseudomonadati</taxon>
        <taxon>Nitrospirota</taxon>
        <taxon>Nitrospiria</taxon>
        <taxon>Nitrospirales</taxon>
        <taxon>Nitrospiraceae</taxon>
        <taxon>Nitrospira</taxon>
    </lineage>
</organism>
<reference evidence="2" key="1">
    <citation type="submission" date="2018-04" db="EMBL/GenBank/DDBJ databases">
        <authorList>
            <person name="Lucker S."/>
            <person name="Sakoula D."/>
        </authorList>
    </citation>
    <scope>NUCLEOTIDE SEQUENCE [LARGE SCALE GENOMIC DNA]</scope>
</reference>
<dbReference type="EMBL" id="OUNR01000017">
    <property type="protein sequence ID" value="SPP65849.1"/>
    <property type="molecule type" value="Genomic_DNA"/>
</dbReference>
<dbReference type="InParanoid" id="A0A330L9A4"/>
<protein>
    <submittedName>
        <fullName evidence="1">Uncharacterized protein</fullName>
    </submittedName>
</protein>
<evidence type="ECO:0000313" key="2">
    <source>
        <dbReference type="Proteomes" id="UP000248168"/>
    </source>
</evidence>